<reference evidence="1" key="2">
    <citation type="submission" date="2020-09" db="EMBL/GenBank/DDBJ databases">
        <authorList>
            <person name="Sun Q."/>
            <person name="Zhou Y."/>
        </authorList>
    </citation>
    <scope>NUCLEOTIDE SEQUENCE</scope>
    <source>
        <strain evidence="1">CGMCC 1.10998</strain>
    </source>
</reference>
<dbReference type="RefSeq" id="WP_188569179.1">
    <property type="nucleotide sequence ID" value="NZ_BMED01000008.1"/>
</dbReference>
<sequence length="82" mass="8891">MSRQPAESFKGYDIFTIAIPTKDGRWSATTEVQKMGAAGLEIMQSFTHPFEAATEAEAKNAALHEAERKIVDLIANPIGGNL</sequence>
<name>A0A916V0F1_9BURK</name>
<organism evidence="1 2">
    <name type="scientific">Undibacterium terreum</name>
    <dbReference type="NCBI Taxonomy" id="1224302"/>
    <lineage>
        <taxon>Bacteria</taxon>
        <taxon>Pseudomonadati</taxon>
        <taxon>Pseudomonadota</taxon>
        <taxon>Betaproteobacteria</taxon>
        <taxon>Burkholderiales</taxon>
        <taxon>Oxalobacteraceae</taxon>
        <taxon>Undibacterium</taxon>
    </lineage>
</organism>
<reference evidence="1" key="1">
    <citation type="journal article" date="2014" name="Int. J. Syst. Evol. Microbiol.">
        <title>Complete genome sequence of Corynebacterium casei LMG S-19264T (=DSM 44701T), isolated from a smear-ripened cheese.</title>
        <authorList>
            <consortium name="US DOE Joint Genome Institute (JGI-PGF)"/>
            <person name="Walter F."/>
            <person name="Albersmeier A."/>
            <person name="Kalinowski J."/>
            <person name="Ruckert C."/>
        </authorList>
    </citation>
    <scope>NUCLEOTIDE SEQUENCE</scope>
    <source>
        <strain evidence="1">CGMCC 1.10998</strain>
    </source>
</reference>
<comment type="caution">
    <text evidence="1">The sequence shown here is derived from an EMBL/GenBank/DDBJ whole genome shotgun (WGS) entry which is preliminary data.</text>
</comment>
<dbReference type="AlphaFoldDB" id="A0A916V0F1"/>
<dbReference type="Proteomes" id="UP000637423">
    <property type="component" value="Unassembled WGS sequence"/>
</dbReference>
<accession>A0A916V0F1</accession>
<evidence type="ECO:0000313" key="2">
    <source>
        <dbReference type="Proteomes" id="UP000637423"/>
    </source>
</evidence>
<gene>
    <name evidence="1" type="ORF">GCM10011396_52970</name>
</gene>
<protein>
    <submittedName>
        <fullName evidence="1">Uncharacterized protein</fullName>
    </submittedName>
</protein>
<proteinExistence type="predicted"/>
<keyword evidence="2" id="KW-1185">Reference proteome</keyword>
<dbReference type="EMBL" id="BMED01000008">
    <property type="protein sequence ID" value="GGC98848.1"/>
    <property type="molecule type" value="Genomic_DNA"/>
</dbReference>
<evidence type="ECO:0000313" key="1">
    <source>
        <dbReference type="EMBL" id="GGC98848.1"/>
    </source>
</evidence>